<comment type="caution">
    <text evidence="2">The sequence shown here is derived from an EMBL/GenBank/DDBJ whole genome shotgun (WGS) entry which is preliminary data.</text>
</comment>
<evidence type="ECO:0000313" key="3">
    <source>
        <dbReference type="Proteomes" id="UP000197138"/>
    </source>
</evidence>
<sequence length="122" mass="13882">MDIRSWCNSGASETIQLGHGSHGRGKDSDSLGSLASSSSSPRSKKLQWKELWLKLKRERKRMFESGSFEGHIHGPYDLYTYKQNFDHGIALEEPENLSRSFSVRFANSSRFLLRKKGGKTMN</sequence>
<feature type="compositionally biased region" description="Low complexity" evidence="1">
    <location>
        <begin position="30"/>
        <end position="41"/>
    </location>
</feature>
<organism evidence="2 3">
    <name type="scientific">Punica granatum</name>
    <name type="common">Pomegranate</name>
    <dbReference type="NCBI Taxonomy" id="22663"/>
    <lineage>
        <taxon>Eukaryota</taxon>
        <taxon>Viridiplantae</taxon>
        <taxon>Streptophyta</taxon>
        <taxon>Embryophyta</taxon>
        <taxon>Tracheophyta</taxon>
        <taxon>Spermatophyta</taxon>
        <taxon>Magnoliopsida</taxon>
        <taxon>eudicotyledons</taxon>
        <taxon>Gunneridae</taxon>
        <taxon>Pentapetalae</taxon>
        <taxon>rosids</taxon>
        <taxon>malvids</taxon>
        <taxon>Myrtales</taxon>
        <taxon>Lythraceae</taxon>
        <taxon>Punica</taxon>
    </lineage>
</organism>
<feature type="region of interest" description="Disordered" evidence="1">
    <location>
        <begin position="1"/>
        <end position="45"/>
    </location>
</feature>
<dbReference type="PANTHER" id="PTHR33168">
    <property type="entry name" value="STRESS INDUCED PROTEIN-RELATED"/>
    <property type="match status" value="1"/>
</dbReference>
<reference evidence="3" key="1">
    <citation type="journal article" date="2017" name="Plant J.">
        <title>The pomegranate (Punica granatum L.) genome and the genomics of punicalagin biosynthesis.</title>
        <authorList>
            <person name="Qin G."/>
            <person name="Xu C."/>
            <person name="Ming R."/>
            <person name="Tang H."/>
            <person name="Guyot R."/>
            <person name="Kramer E.M."/>
            <person name="Hu Y."/>
            <person name="Yi X."/>
            <person name="Qi Y."/>
            <person name="Xu X."/>
            <person name="Gao Z."/>
            <person name="Pan H."/>
            <person name="Jian J."/>
            <person name="Tian Y."/>
            <person name="Yue Z."/>
            <person name="Xu Y."/>
        </authorList>
    </citation>
    <scope>NUCLEOTIDE SEQUENCE [LARGE SCALE GENOMIC DNA]</scope>
    <source>
        <strain evidence="3">cv. Dabenzi</strain>
    </source>
</reference>
<feature type="compositionally biased region" description="Polar residues" evidence="1">
    <location>
        <begin position="1"/>
        <end position="15"/>
    </location>
</feature>
<gene>
    <name evidence="2" type="ORF">CDL15_Pgr012552</name>
</gene>
<evidence type="ECO:0000256" key="1">
    <source>
        <dbReference type="SAM" id="MobiDB-lite"/>
    </source>
</evidence>
<proteinExistence type="predicted"/>
<accession>A0A218XXN8</accession>
<name>A0A218XXN8_PUNGR</name>
<dbReference type="EMBL" id="MTKT01000661">
    <property type="protein sequence ID" value="OWM89915.1"/>
    <property type="molecule type" value="Genomic_DNA"/>
</dbReference>
<protein>
    <submittedName>
        <fullName evidence="2">Uncharacterized protein</fullName>
    </submittedName>
</protein>
<dbReference type="AlphaFoldDB" id="A0A218XXN8"/>
<dbReference type="Proteomes" id="UP000197138">
    <property type="component" value="Unassembled WGS sequence"/>
</dbReference>
<evidence type="ECO:0000313" key="2">
    <source>
        <dbReference type="EMBL" id="OWM89915.1"/>
    </source>
</evidence>